<evidence type="ECO:0000313" key="6">
    <source>
        <dbReference type="EMBL" id="EPD30947.1"/>
    </source>
</evidence>
<feature type="domain" description="ABC transporter" evidence="5">
    <location>
        <begin position="310"/>
        <end position="534"/>
    </location>
</feature>
<dbReference type="SUPFAM" id="SSF52540">
    <property type="entry name" value="P-loop containing nucleoside triphosphate hydrolases"/>
    <property type="match status" value="2"/>
</dbReference>
<keyword evidence="7" id="KW-1185">Reference proteome</keyword>
<dbReference type="RefSeq" id="WP_016444059.1">
    <property type="nucleotide sequence ID" value="NZ_KE150266.1"/>
</dbReference>
<sequence>MAHLFGTQSIGAVGGSRKILADISVSVADGDRIGVLGPNGAGKTTLLDMLARVREVDSGQIIVRDGVTFAHLSQRDSISEQTVQSVIHPGLAAHEWASVPAIRDVHDGLLADIDLDAKMSELSGGQRRRVNLARVLSAGVVEGRPADVLVLDEPTNHLDVEGVAWLAKHLNQRMGPRDGSGRNSGALIVVTHDRWFLDAVCTHVWEVVPGIDPGGSRPQIPGRIEMYEGSYAAYILARAERARQSALAEQKRQNLLRKELAWLRRGAPARTSKPRFRIEAAEELIVNEPPPRDEVELVRMATARLGKQVIDLEGVSLAFGEGEEKRTIFTDVTYRLAPAERVGIVGVNGAGKTTLLRLLSGEVEPDSGRVKRGKTVKVRALSQDTHELDAVAHRRVVEAVADVAQSVVIGDKEVSASQLVERIGFTRSRAWTPVADISGGERRRLQLVRLLMSEPNVILLDEPTNDLDTDTLAAMEDLLDTFPGTLVVVSHDRYLLERTTTHQLALFGDGKLRAIPGGVEQYLQMREAGMGGVAGKGTSHWADGNREERGKDPAQNHSGTQKTSDAQLFREAQKEARRIERQMDRLASQIDKYEAQLEALAANPEPSGEQIAQMARVSAALQDAQSEHEELEMAWLEAAEAAERAK</sequence>
<name>A0A9W5REM2_9ACTO</name>
<dbReference type="PANTHER" id="PTHR42855:SF1">
    <property type="entry name" value="ABC TRANSPORTER DOMAIN-CONTAINING PROTEIN"/>
    <property type="match status" value="1"/>
</dbReference>
<keyword evidence="2" id="KW-0067">ATP-binding</keyword>
<dbReference type="Proteomes" id="UP000014387">
    <property type="component" value="Unassembled WGS sequence"/>
</dbReference>
<dbReference type="InterPro" id="IPR017871">
    <property type="entry name" value="ABC_transporter-like_CS"/>
</dbReference>
<dbReference type="PROSITE" id="PS50893">
    <property type="entry name" value="ABC_TRANSPORTER_2"/>
    <property type="match status" value="2"/>
</dbReference>
<dbReference type="InterPro" id="IPR051309">
    <property type="entry name" value="ABCF_ATPase"/>
</dbReference>
<dbReference type="Gene3D" id="3.40.50.300">
    <property type="entry name" value="P-loop containing nucleotide triphosphate hydrolases"/>
    <property type="match status" value="2"/>
</dbReference>
<dbReference type="InterPro" id="IPR027417">
    <property type="entry name" value="P-loop_NTPase"/>
</dbReference>
<dbReference type="GO" id="GO:0005524">
    <property type="term" value="F:ATP binding"/>
    <property type="evidence" value="ECO:0007669"/>
    <property type="project" value="UniProtKB-KW"/>
</dbReference>
<dbReference type="InterPro" id="IPR003439">
    <property type="entry name" value="ABC_transporter-like_ATP-bd"/>
</dbReference>
<dbReference type="InterPro" id="IPR003593">
    <property type="entry name" value="AAA+_ATPase"/>
</dbReference>
<reference evidence="6 7" key="1">
    <citation type="submission" date="2013-05" db="EMBL/GenBank/DDBJ databases">
        <title>The Genome Sequence of Actinomyces europaeus ACS-120-V-COL10B.</title>
        <authorList>
            <consortium name="The Broad Institute Genomics Platform"/>
            <person name="Earl A."/>
            <person name="Ward D."/>
            <person name="Feldgarden M."/>
            <person name="Gevers D."/>
            <person name="Saerens B."/>
            <person name="Vaneechoutte M."/>
            <person name="Walker B."/>
            <person name="Young S."/>
            <person name="Zeng Q."/>
            <person name="Gargeya S."/>
            <person name="Fitzgerald M."/>
            <person name="Haas B."/>
            <person name="Abouelleil A."/>
            <person name="Allen A.W."/>
            <person name="Alvarado L."/>
            <person name="Arachchi H.M."/>
            <person name="Berlin A.M."/>
            <person name="Chapman S.B."/>
            <person name="Gainer-Dewar J."/>
            <person name="Goldberg J."/>
            <person name="Griggs A."/>
            <person name="Gujja S."/>
            <person name="Hansen M."/>
            <person name="Howarth C."/>
            <person name="Imamovic A."/>
            <person name="Ireland A."/>
            <person name="Larimer J."/>
            <person name="McCowan C."/>
            <person name="Murphy C."/>
            <person name="Pearson M."/>
            <person name="Poon T.W."/>
            <person name="Priest M."/>
            <person name="Roberts A."/>
            <person name="Saif S."/>
            <person name="Shea T."/>
            <person name="Sisk P."/>
            <person name="Sykes S."/>
            <person name="Wortman J."/>
            <person name="Nusbaum C."/>
            <person name="Birren B."/>
        </authorList>
    </citation>
    <scope>NUCLEOTIDE SEQUENCE [LARGE SCALE GENOMIC DNA]</scope>
    <source>
        <strain evidence="6 7">ACS-120-V-Col10b</strain>
    </source>
</reference>
<feature type="domain" description="ABC transporter" evidence="5">
    <location>
        <begin position="5"/>
        <end position="234"/>
    </location>
</feature>
<keyword evidence="3" id="KW-0175">Coiled coil</keyword>
<evidence type="ECO:0000256" key="3">
    <source>
        <dbReference type="SAM" id="Coils"/>
    </source>
</evidence>
<dbReference type="AlphaFoldDB" id="A0A9W5REM2"/>
<organism evidence="6 7">
    <name type="scientific">Gleimia europaea ACS-120-V-Col10b</name>
    <dbReference type="NCBI Taxonomy" id="883069"/>
    <lineage>
        <taxon>Bacteria</taxon>
        <taxon>Bacillati</taxon>
        <taxon>Actinomycetota</taxon>
        <taxon>Actinomycetes</taxon>
        <taxon>Actinomycetales</taxon>
        <taxon>Actinomycetaceae</taxon>
        <taxon>Gleimia</taxon>
    </lineage>
</organism>
<evidence type="ECO:0000256" key="1">
    <source>
        <dbReference type="ARBA" id="ARBA00022741"/>
    </source>
</evidence>
<dbReference type="GO" id="GO:0016887">
    <property type="term" value="F:ATP hydrolysis activity"/>
    <property type="evidence" value="ECO:0007669"/>
    <property type="project" value="InterPro"/>
</dbReference>
<evidence type="ECO:0000259" key="5">
    <source>
        <dbReference type="PROSITE" id="PS50893"/>
    </source>
</evidence>
<dbReference type="EMBL" id="AGWN01000001">
    <property type="protein sequence ID" value="EPD30947.1"/>
    <property type="molecule type" value="Genomic_DNA"/>
</dbReference>
<comment type="caution">
    <text evidence="6">The sequence shown here is derived from an EMBL/GenBank/DDBJ whole genome shotgun (WGS) entry which is preliminary data.</text>
</comment>
<protein>
    <recommendedName>
        <fullName evidence="5">ABC transporter domain-containing protein</fullName>
    </recommendedName>
</protein>
<keyword evidence="1" id="KW-0547">Nucleotide-binding</keyword>
<dbReference type="Pfam" id="PF00005">
    <property type="entry name" value="ABC_tran"/>
    <property type="match status" value="2"/>
</dbReference>
<dbReference type="Pfam" id="PF12848">
    <property type="entry name" value="ABC_tran_Xtn"/>
    <property type="match status" value="1"/>
</dbReference>
<evidence type="ECO:0000256" key="2">
    <source>
        <dbReference type="ARBA" id="ARBA00022840"/>
    </source>
</evidence>
<proteinExistence type="predicted"/>
<dbReference type="PANTHER" id="PTHR42855">
    <property type="entry name" value="ABC TRANSPORTER ATP-BINDING SUBUNIT"/>
    <property type="match status" value="1"/>
</dbReference>
<dbReference type="PROSITE" id="PS00211">
    <property type="entry name" value="ABC_TRANSPORTER_1"/>
    <property type="match status" value="2"/>
</dbReference>
<dbReference type="SMART" id="SM00382">
    <property type="entry name" value="AAA"/>
    <property type="match status" value="2"/>
</dbReference>
<dbReference type="CDD" id="cd03221">
    <property type="entry name" value="ABCF_EF-3"/>
    <property type="match status" value="2"/>
</dbReference>
<evidence type="ECO:0000256" key="4">
    <source>
        <dbReference type="SAM" id="MobiDB-lite"/>
    </source>
</evidence>
<feature type="region of interest" description="Disordered" evidence="4">
    <location>
        <begin position="533"/>
        <end position="567"/>
    </location>
</feature>
<feature type="compositionally biased region" description="Polar residues" evidence="4">
    <location>
        <begin position="555"/>
        <end position="566"/>
    </location>
</feature>
<dbReference type="InterPro" id="IPR032781">
    <property type="entry name" value="ABC_tran_Xtn"/>
</dbReference>
<feature type="compositionally biased region" description="Basic and acidic residues" evidence="4">
    <location>
        <begin position="543"/>
        <end position="554"/>
    </location>
</feature>
<evidence type="ECO:0000313" key="7">
    <source>
        <dbReference type="Proteomes" id="UP000014387"/>
    </source>
</evidence>
<feature type="coiled-coil region" evidence="3">
    <location>
        <begin position="569"/>
        <end position="634"/>
    </location>
</feature>
<gene>
    <name evidence="6" type="ORF">HMPREF9238_00703</name>
</gene>
<accession>A0A9W5REM2</accession>
<dbReference type="OrthoDB" id="3239744at2"/>